<comment type="caution">
    <text evidence="1">The sequence shown here is derived from an EMBL/GenBank/DDBJ whole genome shotgun (WGS) entry which is preliminary data.</text>
</comment>
<accession>A0A5M3MRP8</accession>
<sequence>MATKSTETFRSAESCTAAWVCSLEPHLDLRDRSDARSVLQTADCPLPNLEELSVANIKFSDGGGSSTPSLPPVDITFRLLRRCLAIRRAVCGRRLAKLTFEKCSGHINRDQARVLVEEGSVAIVIFNEV</sequence>
<proteinExistence type="predicted"/>
<gene>
    <name evidence="1" type="ORF">CONPUDRAFT_82318</name>
</gene>
<protein>
    <submittedName>
        <fullName evidence="1">Uncharacterized protein</fullName>
    </submittedName>
</protein>
<reference evidence="2" key="1">
    <citation type="journal article" date="2012" name="Science">
        <title>The Paleozoic origin of enzymatic lignin decomposition reconstructed from 31 fungal genomes.</title>
        <authorList>
            <person name="Floudas D."/>
            <person name="Binder M."/>
            <person name="Riley R."/>
            <person name="Barry K."/>
            <person name="Blanchette R.A."/>
            <person name="Henrissat B."/>
            <person name="Martinez A.T."/>
            <person name="Otillar R."/>
            <person name="Spatafora J.W."/>
            <person name="Yadav J.S."/>
            <person name="Aerts A."/>
            <person name="Benoit I."/>
            <person name="Boyd A."/>
            <person name="Carlson A."/>
            <person name="Copeland A."/>
            <person name="Coutinho P.M."/>
            <person name="de Vries R.P."/>
            <person name="Ferreira P."/>
            <person name="Findley K."/>
            <person name="Foster B."/>
            <person name="Gaskell J."/>
            <person name="Glotzer D."/>
            <person name="Gorecki P."/>
            <person name="Heitman J."/>
            <person name="Hesse C."/>
            <person name="Hori C."/>
            <person name="Igarashi K."/>
            <person name="Jurgens J.A."/>
            <person name="Kallen N."/>
            <person name="Kersten P."/>
            <person name="Kohler A."/>
            <person name="Kuees U."/>
            <person name="Kumar T.K.A."/>
            <person name="Kuo A."/>
            <person name="LaButti K."/>
            <person name="Larrondo L.F."/>
            <person name="Lindquist E."/>
            <person name="Ling A."/>
            <person name="Lombard V."/>
            <person name="Lucas S."/>
            <person name="Lundell T."/>
            <person name="Martin R."/>
            <person name="McLaughlin D.J."/>
            <person name="Morgenstern I."/>
            <person name="Morin E."/>
            <person name="Murat C."/>
            <person name="Nagy L.G."/>
            <person name="Nolan M."/>
            <person name="Ohm R.A."/>
            <person name="Patyshakuliyeva A."/>
            <person name="Rokas A."/>
            <person name="Ruiz-Duenas F.J."/>
            <person name="Sabat G."/>
            <person name="Salamov A."/>
            <person name="Samejima M."/>
            <person name="Schmutz J."/>
            <person name="Slot J.C."/>
            <person name="St John F."/>
            <person name="Stenlid J."/>
            <person name="Sun H."/>
            <person name="Sun S."/>
            <person name="Syed K."/>
            <person name="Tsang A."/>
            <person name="Wiebenga A."/>
            <person name="Young D."/>
            <person name="Pisabarro A."/>
            <person name="Eastwood D.C."/>
            <person name="Martin F."/>
            <person name="Cullen D."/>
            <person name="Grigoriev I.V."/>
            <person name="Hibbett D.S."/>
        </authorList>
    </citation>
    <scope>NUCLEOTIDE SEQUENCE [LARGE SCALE GENOMIC DNA]</scope>
    <source>
        <strain evidence="2">RWD-64-598 SS2</strain>
    </source>
</reference>
<evidence type="ECO:0000313" key="1">
    <source>
        <dbReference type="EMBL" id="EIW81335.1"/>
    </source>
</evidence>
<dbReference type="KEGG" id="cput:CONPUDRAFT_82318"/>
<organism evidence="1 2">
    <name type="scientific">Coniophora puteana (strain RWD-64-598)</name>
    <name type="common">Brown rot fungus</name>
    <dbReference type="NCBI Taxonomy" id="741705"/>
    <lineage>
        <taxon>Eukaryota</taxon>
        <taxon>Fungi</taxon>
        <taxon>Dikarya</taxon>
        <taxon>Basidiomycota</taxon>
        <taxon>Agaricomycotina</taxon>
        <taxon>Agaricomycetes</taxon>
        <taxon>Agaricomycetidae</taxon>
        <taxon>Boletales</taxon>
        <taxon>Coniophorineae</taxon>
        <taxon>Coniophoraceae</taxon>
        <taxon>Coniophora</taxon>
    </lineage>
</organism>
<name>A0A5M3MRP8_CONPW</name>
<dbReference type="EMBL" id="JH711578">
    <property type="protein sequence ID" value="EIW81335.1"/>
    <property type="molecule type" value="Genomic_DNA"/>
</dbReference>
<dbReference type="GeneID" id="19210399"/>
<keyword evidence="2" id="KW-1185">Reference proteome</keyword>
<dbReference type="RefSeq" id="XP_007768702.1">
    <property type="nucleotide sequence ID" value="XM_007770512.1"/>
</dbReference>
<dbReference type="Proteomes" id="UP000053558">
    <property type="component" value="Unassembled WGS sequence"/>
</dbReference>
<evidence type="ECO:0000313" key="2">
    <source>
        <dbReference type="Proteomes" id="UP000053558"/>
    </source>
</evidence>
<dbReference type="AlphaFoldDB" id="A0A5M3MRP8"/>